<reference evidence="1 2" key="1">
    <citation type="submission" date="2020-08" db="EMBL/GenBank/DDBJ databases">
        <title>Paraeoetvoesia sp. YC-7-48 draft genome sequence.</title>
        <authorList>
            <person name="Yao L."/>
        </authorList>
    </citation>
    <scope>NUCLEOTIDE SEQUENCE [LARGE SCALE GENOMIC DNA]</scope>
    <source>
        <strain evidence="2">YC-7-48</strain>
    </source>
</reference>
<sequence length="1101" mass="125251">MLIKKSPNLTNPLKAWLSELLLSRELFRGPNGNPLYTYQVSEEEYKSLLELLKQEFKKGNNSLHAMHLGACFCLFVSEQYRRNYNSSWSWSGAEDELGISLTPQQHATLTNEGLAYWKRPIRVRGRGRDLLGSLFAEGGLPWPLVKSESHGFGRAIRRGIKHFYRTEGNRKTTADLIADFEDDLPAAFRNLETRRILAGIVDQLMYLVEQYPLKDQQDPASYLDEHAEGWTTAFPIPLDEANARTLLNDWLRDAGQKRQERKEALEKARGFTCEHFLHGTLPHWSIRTDLFLPSEATFAIDPTSLGSTRLELVYYEGQRLLARGGAVYGKFTPDGFKVRFANTQVTVERYALDEPLSLRLMESGCPVHCLFFDGSAVDFREAPLVFESRSERWQLVASSSCSVASGLARLRIPQDFSFTCDSVSPVTLAQDAENGRWLEIRSDLSLTKDDAHYLIELNKASENESKPTLNGVYAPYESSPSIVFLGWPDLELPEDYPYSRDELREFVDGQLLDRQSHDCYGLVHYSLRNRSGTTLLQRRFGVLPKGFNLSMFPSLGQEPARLLPKGAGMLDIRVVSDNLRVERSEHTLQLHYWGESPPTTFILEAGQGLPPVQLRLPYPYQGAHLLDRNGDLSRACELTLAEMIGYRIALTSGLAEGQTFHIELELISSEQPHPKRDFSIWVGPTPILLNLFSYLGDMQNMLGAIDEQDAYIRFSIETKQPLLRLDIRRYEGQLHWERQFTFYIGSTSNALILDNVQAEAMLLSDPKRTPLQLIERTSEGVGTGYFDIPPKMQSQGPWLIYPSKHSSVHFRPSLYVTQDNSQDSELEVCSLHRAAELFHPQHNPHVIEKQIAAMATDFDHSGWQYLADLKQHYHHLPLSSFETWKALSRNQSALSFAVFRLEMDESFCARISDELAVVWETVPLFLWVQAYRLFNDNMRLTGLPDALVDSLVSSRASVLRCIVSGFDNLGDYLSTGYRSSLKSIPPDSVLPIWYQDLRLQHESRWSWPTILGKELSSWVEQQELHHLVKGLSLDEFTDAVTYLPIFMAYVTAGKANLADLPVTPAYLKFAIRQISDFDRHGWFIPAHALMVSYLLASQDEA</sequence>
<dbReference type="InterPro" id="IPR047879">
    <property type="entry name" value="YjiT"/>
</dbReference>
<proteinExistence type="predicted"/>
<organism evidence="1 2">
    <name type="scientific">Pusillimonas minor</name>
    <dbReference type="NCBI Taxonomy" id="2697024"/>
    <lineage>
        <taxon>Bacteria</taxon>
        <taxon>Pseudomonadati</taxon>
        <taxon>Pseudomonadota</taxon>
        <taxon>Betaproteobacteria</taxon>
        <taxon>Burkholderiales</taxon>
        <taxon>Alcaligenaceae</taxon>
        <taxon>Pusillimonas</taxon>
    </lineage>
</organism>
<dbReference type="EMBL" id="JACJUU010000003">
    <property type="protein sequence ID" value="MBC2769491.1"/>
    <property type="molecule type" value="Genomic_DNA"/>
</dbReference>
<protein>
    <submittedName>
        <fullName evidence="1">Uncharacterized protein</fullName>
    </submittedName>
</protein>
<evidence type="ECO:0000313" key="1">
    <source>
        <dbReference type="EMBL" id="MBC2769491.1"/>
    </source>
</evidence>
<keyword evidence="2" id="KW-1185">Reference proteome</keyword>
<gene>
    <name evidence="1" type="ORF">GTU67_06115</name>
</gene>
<dbReference type="AlphaFoldDB" id="A0A842HQF4"/>
<name>A0A842HQF4_9BURK</name>
<evidence type="ECO:0000313" key="2">
    <source>
        <dbReference type="Proteomes" id="UP000545386"/>
    </source>
</evidence>
<dbReference type="Proteomes" id="UP000545386">
    <property type="component" value="Unassembled WGS sequence"/>
</dbReference>
<dbReference type="NCBIfam" id="NF038336">
    <property type="entry name" value="YjiT_fam"/>
    <property type="match status" value="1"/>
</dbReference>
<comment type="caution">
    <text evidence="1">The sequence shown here is derived from an EMBL/GenBank/DDBJ whole genome shotgun (WGS) entry which is preliminary data.</text>
</comment>
<dbReference type="RefSeq" id="WP_185779213.1">
    <property type="nucleotide sequence ID" value="NZ_JACJUU010000003.1"/>
</dbReference>
<accession>A0A842HQF4</accession>